<dbReference type="EMBL" id="CARXXK010000002">
    <property type="protein sequence ID" value="CAI6354864.1"/>
    <property type="molecule type" value="Genomic_DNA"/>
</dbReference>
<sequence length="98" mass="11064">MRKRREAEDDARATLSIHGADCRNAVQPVARLVKWRTCFGVGTSLCVRCCCSYRMRARRAGSTAASAVSPSRHRVPSTTPESVGTRQYRYVSDRVRRF</sequence>
<gene>
    <name evidence="2" type="ORF">MEUPH1_LOCUS10796</name>
</gene>
<organism evidence="2 3">
    <name type="scientific">Macrosiphum euphorbiae</name>
    <name type="common">potato aphid</name>
    <dbReference type="NCBI Taxonomy" id="13131"/>
    <lineage>
        <taxon>Eukaryota</taxon>
        <taxon>Metazoa</taxon>
        <taxon>Ecdysozoa</taxon>
        <taxon>Arthropoda</taxon>
        <taxon>Hexapoda</taxon>
        <taxon>Insecta</taxon>
        <taxon>Pterygota</taxon>
        <taxon>Neoptera</taxon>
        <taxon>Paraneoptera</taxon>
        <taxon>Hemiptera</taxon>
        <taxon>Sternorrhyncha</taxon>
        <taxon>Aphidomorpha</taxon>
        <taxon>Aphidoidea</taxon>
        <taxon>Aphididae</taxon>
        <taxon>Macrosiphini</taxon>
        <taxon>Macrosiphum</taxon>
    </lineage>
</organism>
<dbReference type="AlphaFoldDB" id="A0AAV0WGD4"/>
<proteinExistence type="predicted"/>
<feature type="region of interest" description="Disordered" evidence="1">
    <location>
        <begin position="62"/>
        <end position="85"/>
    </location>
</feature>
<protein>
    <submittedName>
        <fullName evidence="2">Uncharacterized protein</fullName>
    </submittedName>
</protein>
<feature type="compositionally biased region" description="Polar residues" evidence="1">
    <location>
        <begin position="76"/>
        <end position="85"/>
    </location>
</feature>
<evidence type="ECO:0000313" key="2">
    <source>
        <dbReference type="EMBL" id="CAI6354864.1"/>
    </source>
</evidence>
<dbReference type="Proteomes" id="UP001160148">
    <property type="component" value="Unassembled WGS sequence"/>
</dbReference>
<comment type="caution">
    <text evidence="2">The sequence shown here is derived from an EMBL/GenBank/DDBJ whole genome shotgun (WGS) entry which is preliminary data.</text>
</comment>
<keyword evidence="3" id="KW-1185">Reference proteome</keyword>
<accession>A0AAV0WGD4</accession>
<evidence type="ECO:0000256" key="1">
    <source>
        <dbReference type="SAM" id="MobiDB-lite"/>
    </source>
</evidence>
<name>A0AAV0WGD4_9HEMI</name>
<evidence type="ECO:0000313" key="3">
    <source>
        <dbReference type="Proteomes" id="UP001160148"/>
    </source>
</evidence>
<reference evidence="2 3" key="1">
    <citation type="submission" date="2023-01" db="EMBL/GenBank/DDBJ databases">
        <authorList>
            <person name="Whitehead M."/>
        </authorList>
    </citation>
    <scope>NUCLEOTIDE SEQUENCE [LARGE SCALE GENOMIC DNA]</scope>
</reference>